<name>A0A7R8WAZ6_9CRUS</name>
<reference evidence="2" key="1">
    <citation type="submission" date="2020-11" db="EMBL/GenBank/DDBJ databases">
        <authorList>
            <person name="Tran Van P."/>
        </authorList>
    </citation>
    <scope>NUCLEOTIDE SEQUENCE</scope>
</reference>
<sequence>MSTNLSEAEAPILPSPSRCAKHSILSPDTSIFTVSLSFSGHDGAITIGTVVRLAASISQTNTTSPREGSGADDAPRKGERRSAAVDHRYSRETGGVDLTDEHYKSERRKRRRRRPAGSETAEEREPDAGQIMWEDVDSGDPFGNDMSCSQQRDQSKSASHCFVTFSTSNAFGRSSFDASIRSRKDVISVGCSLRNSLFRGVLDGTSGSSGGLVCPPYRFHPDECTGNFSPVAALVLSVASPKSVIFATVRAPPENFTVGSASDFGYVFEVGLKTIHPRGHLHLLKSTKHFRPQQFLNFLLKIRATFLYPVMHRVQSVNIHDVPPHALRMDELNCVERSDVACPVEGGAPITVSVMN</sequence>
<feature type="compositionally biased region" description="Basic and acidic residues" evidence="1">
    <location>
        <begin position="73"/>
        <end position="91"/>
    </location>
</feature>
<feature type="region of interest" description="Disordered" evidence="1">
    <location>
        <begin position="58"/>
        <end position="133"/>
    </location>
</feature>
<gene>
    <name evidence="2" type="ORF">CTOB1V02_LOCUS6173</name>
</gene>
<accession>A0A7R8WAZ6</accession>
<feature type="compositionally biased region" description="Basic residues" evidence="1">
    <location>
        <begin position="105"/>
        <end position="115"/>
    </location>
</feature>
<proteinExistence type="predicted"/>
<evidence type="ECO:0000313" key="2">
    <source>
        <dbReference type="EMBL" id="CAD7228286.1"/>
    </source>
</evidence>
<organism evidence="2">
    <name type="scientific">Cyprideis torosa</name>
    <dbReference type="NCBI Taxonomy" id="163714"/>
    <lineage>
        <taxon>Eukaryota</taxon>
        <taxon>Metazoa</taxon>
        <taxon>Ecdysozoa</taxon>
        <taxon>Arthropoda</taxon>
        <taxon>Crustacea</taxon>
        <taxon>Oligostraca</taxon>
        <taxon>Ostracoda</taxon>
        <taxon>Podocopa</taxon>
        <taxon>Podocopida</taxon>
        <taxon>Cytherocopina</taxon>
        <taxon>Cytheroidea</taxon>
        <taxon>Cytherideidae</taxon>
        <taxon>Cyprideis</taxon>
    </lineage>
</organism>
<dbReference type="EMBL" id="OB661467">
    <property type="protein sequence ID" value="CAD7228286.1"/>
    <property type="molecule type" value="Genomic_DNA"/>
</dbReference>
<protein>
    <submittedName>
        <fullName evidence="2">Uncharacterized protein</fullName>
    </submittedName>
</protein>
<dbReference type="AlphaFoldDB" id="A0A7R8WAZ6"/>
<evidence type="ECO:0000256" key="1">
    <source>
        <dbReference type="SAM" id="MobiDB-lite"/>
    </source>
</evidence>